<feature type="transmembrane region" description="Helical" evidence="1">
    <location>
        <begin position="30"/>
        <end position="51"/>
    </location>
</feature>
<dbReference type="EMBL" id="JASTZU010000051">
    <property type="protein sequence ID" value="MDL4841990.1"/>
    <property type="molecule type" value="Genomic_DNA"/>
</dbReference>
<organism evidence="2 3">
    <name type="scientific">Aquibacillus rhizosphaerae</name>
    <dbReference type="NCBI Taxonomy" id="3051431"/>
    <lineage>
        <taxon>Bacteria</taxon>
        <taxon>Bacillati</taxon>
        <taxon>Bacillota</taxon>
        <taxon>Bacilli</taxon>
        <taxon>Bacillales</taxon>
        <taxon>Bacillaceae</taxon>
        <taxon>Aquibacillus</taxon>
    </lineage>
</organism>
<protein>
    <recommendedName>
        <fullName evidence="4">GtrA-like protein domain-containing protein</fullName>
    </recommendedName>
</protein>
<feature type="transmembrane region" description="Helical" evidence="1">
    <location>
        <begin position="97"/>
        <end position="117"/>
    </location>
</feature>
<name>A0ABT7LBP2_9BACI</name>
<proteinExistence type="predicted"/>
<evidence type="ECO:0000313" key="2">
    <source>
        <dbReference type="EMBL" id="MDL4841990.1"/>
    </source>
</evidence>
<dbReference type="RefSeq" id="WP_285933278.1">
    <property type="nucleotide sequence ID" value="NZ_JASTZU010000051.1"/>
</dbReference>
<feature type="transmembrane region" description="Helical" evidence="1">
    <location>
        <begin position="179"/>
        <end position="200"/>
    </location>
</feature>
<feature type="transmembrane region" description="Helical" evidence="1">
    <location>
        <begin position="129"/>
        <end position="154"/>
    </location>
</feature>
<sequence>MNVFKTNVATSGATGFWVKYKEKHPTIAQFLVFLILSYGVTLLQFILMPVFKSMFAQTVLLSTSFQVLQFGHNFDGSPNYIFDYAAGALSTGGGGGLAYFLSVQIAIAIAQIINFFVQRSITFKSNTNIWKAAFWYVLAYIIITIGAAVAQGFYKAPIYDLLMNTWEMDSYGETTADMITMKINGTISFWVFFPIFKIIFKQEPDIQD</sequence>
<evidence type="ECO:0000313" key="3">
    <source>
        <dbReference type="Proteomes" id="UP001235343"/>
    </source>
</evidence>
<dbReference type="Proteomes" id="UP001235343">
    <property type="component" value="Unassembled WGS sequence"/>
</dbReference>
<keyword evidence="1" id="KW-0472">Membrane</keyword>
<keyword evidence="1" id="KW-0812">Transmembrane</keyword>
<reference evidence="2 3" key="1">
    <citation type="submission" date="2023-06" db="EMBL/GenBank/DDBJ databases">
        <title>Aquibacillus rhizosphaerae LR5S19.</title>
        <authorList>
            <person name="Sun J.-Q."/>
        </authorList>
    </citation>
    <scope>NUCLEOTIDE SEQUENCE [LARGE SCALE GENOMIC DNA]</scope>
    <source>
        <strain evidence="2 3">LR5S19</strain>
    </source>
</reference>
<keyword evidence="3" id="KW-1185">Reference proteome</keyword>
<accession>A0ABT7LBP2</accession>
<keyword evidence="1" id="KW-1133">Transmembrane helix</keyword>
<evidence type="ECO:0000256" key="1">
    <source>
        <dbReference type="SAM" id="Phobius"/>
    </source>
</evidence>
<evidence type="ECO:0008006" key="4">
    <source>
        <dbReference type="Google" id="ProtNLM"/>
    </source>
</evidence>
<gene>
    <name evidence="2" type="ORF">QQS35_16250</name>
</gene>
<comment type="caution">
    <text evidence="2">The sequence shown here is derived from an EMBL/GenBank/DDBJ whole genome shotgun (WGS) entry which is preliminary data.</text>
</comment>